<dbReference type="Proteomes" id="UP001208041">
    <property type="component" value="Unassembled WGS sequence"/>
</dbReference>
<dbReference type="EMBL" id="JAOYFC010000002">
    <property type="protein sequence ID" value="MCV6825279.1"/>
    <property type="molecule type" value="Genomic_DNA"/>
</dbReference>
<feature type="transmembrane region" description="Helical" evidence="1">
    <location>
        <begin position="66"/>
        <end position="84"/>
    </location>
</feature>
<dbReference type="InterPro" id="IPR000045">
    <property type="entry name" value="Prepilin_IV_endopep_pep"/>
</dbReference>
<protein>
    <submittedName>
        <fullName evidence="3">Prepilin peptidase</fullName>
        <ecNumber evidence="3">3.4.23.43</ecNumber>
    </submittedName>
</protein>
<comment type="caution">
    <text evidence="3">The sequence shown here is derived from an EMBL/GenBank/DDBJ whole genome shotgun (WGS) entry which is preliminary data.</text>
</comment>
<dbReference type="GO" id="GO:0016020">
    <property type="term" value="C:membrane"/>
    <property type="evidence" value="ECO:0007669"/>
    <property type="project" value="InterPro"/>
</dbReference>
<keyword evidence="4" id="KW-1185">Reference proteome</keyword>
<keyword evidence="1" id="KW-0472">Membrane</keyword>
<feature type="transmembrane region" description="Helical" evidence="1">
    <location>
        <begin position="6"/>
        <end position="26"/>
    </location>
</feature>
<evidence type="ECO:0000256" key="1">
    <source>
        <dbReference type="SAM" id="Phobius"/>
    </source>
</evidence>
<dbReference type="Pfam" id="PF01478">
    <property type="entry name" value="Peptidase_A24"/>
    <property type="match status" value="1"/>
</dbReference>
<keyword evidence="1" id="KW-0812">Transmembrane</keyword>
<dbReference type="RefSeq" id="WP_263954131.1">
    <property type="nucleotide sequence ID" value="NZ_JAOYFC010000002.1"/>
</dbReference>
<dbReference type="GO" id="GO:0004190">
    <property type="term" value="F:aspartic-type endopeptidase activity"/>
    <property type="evidence" value="ECO:0007669"/>
    <property type="project" value="UniProtKB-EC"/>
</dbReference>
<keyword evidence="1" id="KW-1133">Transmembrane helix</keyword>
<proteinExistence type="predicted"/>
<feature type="transmembrane region" description="Helical" evidence="1">
    <location>
        <begin position="145"/>
        <end position="164"/>
    </location>
</feature>
<gene>
    <name evidence="3" type="ORF">OH136_12010</name>
</gene>
<feature type="domain" description="Prepilin type IV endopeptidase peptidase" evidence="2">
    <location>
        <begin position="19"/>
        <end position="117"/>
    </location>
</feature>
<evidence type="ECO:0000259" key="2">
    <source>
        <dbReference type="Pfam" id="PF01478"/>
    </source>
</evidence>
<dbReference type="AlphaFoldDB" id="A0AAE3J094"/>
<reference evidence="3" key="1">
    <citation type="submission" date="2022-10" db="EMBL/GenBank/DDBJ databases">
        <authorList>
            <person name="Yue Y."/>
        </authorList>
    </citation>
    <scope>NUCLEOTIDE SEQUENCE</scope>
    <source>
        <strain evidence="3">Z654</strain>
    </source>
</reference>
<feature type="transmembrane region" description="Helical" evidence="1">
    <location>
        <begin position="96"/>
        <end position="119"/>
    </location>
</feature>
<feature type="transmembrane region" description="Helical" evidence="1">
    <location>
        <begin position="38"/>
        <end position="60"/>
    </location>
</feature>
<name>A0AAE3J094_9RHOB</name>
<dbReference type="Gene3D" id="1.20.120.1220">
    <property type="match status" value="1"/>
</dbReference>
<organism evidence="3 4">
    <name type="scientific">Halocynthiibacter halioticoli</name>
    <dbReference type="NCBI Taxonomy" id="2986804"/>
    <lineage>
        <taxon>Bacteria</taxon>
        <taxon>Pseudomonadati</taxon>
        <taxon>Pseudomonadota</taxon>
        <taxon>Alphaproteobacteria</taxon>
        <taxon>Rhodobacterales</taxon>
        <taxon>Paracoccaceae</taxon>
        <taxon>Halocynthiibacter</taxon>
    </lineage>
</organism>
<sequence length="166" mass="17599">MDFELAAKAAMWFLPLSLPICFWVAYSDLKSMKIPNKAMLALLAVYAIVGLIVLPMPLYLAGWLNFVVMIIAGFIISSLGVVGAGDAKILAAMAPFIARGDIPAFAMLLAFCCIVAYALHRAAMNIAPIRNLAPNWQSWSAGKDFPAGLGLASAFAIYLVAAAFGG</sequence>
<evidence type="ECO:0000313" key="4">
    <source>
        <dbReference type="Proteomes" id="UP001208041"/>
    </source>
</evidence>
<keyword evidence="3" id="KW-0378">Hydrolase</keyword>
<accession>A0AAE3J094</accession>
<dbReference type="EC" id="3.4.23.43" evidence="3"/>
<evidence type="ECO:0000313" key="3">
    <source>
        <dbReference type="EMBL" id="MCV6825279.1"/>
    </source>
</evidence>